<gene>
    <name evidence="5" type="ORF">D915_003031</name>
</gene>
<dbReference type="PANTHER" id="PTHR46176:SF1">
    <property type="entry name" value="LD21662P"/>
    <property type="match status" value="1"/>
</dbReference>
<accession>A0A4E0S157</accession>
<feature type="region of interest" description="Disordered" evidence="4">
    <location>
        <begin position="335"/>
        <end position="519"/>
    </location>
</feature>
<feature type="compositionally biased region" description="Polar residues" evidence="4">
    <location>
        <begin position="416"/>
        <end position="427"/>
    </location>
</feature>
<evidence type="ECO:0000313" key="6">
    <source>
        <dbReference type="Proteomes" id="UP000230066"/>
    </source>
</evidence>
<organism evidence="5 6">
    <name type="scientific">Fasciola hepatica</name>
    <name type="common">Liver fluke</name>
    <dbReference type="NCBI Taxonomy" id="6192"/>
    <lineage>
        <taxon>Eukaryota</taxon>
        <taxon>Metazoa</taxon>
        <taxon>Spiralia</taxon>
        <taxon>Lophotrochozoa</taxon>
        <taxon>Platyhelminthes</taxon>
        <taxon>Trematoda</taxon>
        <taxon>Digenea</taxon>
        <taxon>Plagiorchiida</taxon>
        <taxon>Echinostomata</taxon>
        <taxon>Echinostomatoidea</taxon>
        <taxon>Fasciolidae</taxon>
        <taxon>Fasciola</taxon>
    </lineage>
</organism>
<keyword evidence="2 3" id="KW-0175">Coiled coil</keyword>
<dbReference type="Proteomes" id="UP000230066">
    <property type="component" value="Unassembled WGS sequence"/>
</dbReference>
<dbReference type="InterPro" id="IPR032017">
    <property type="entry name" value="FAM76"/>
</dbReference>
<dbReference type="AlphaFoldDB" id="A0A4E0S157"/>
<feature type="coiled-coil region" evidence="3">
    <location>
        <begin position="204"/>
        <end position="231"/>
    </location>
</feature>
<feature type="region of interest" description="Disordered" evidence="4">
    <location>
        <begin position="274"/>
        <end position="301"/>
    </location>
</feature>
<feature type="compositionally biased region" description="Low complexity" evidence="4">
    <location>
        <begin position="438"/>
        <end position="452"/>
    </location>
</feature>
<evidence type="ECO:0000256" key="4">
    <source>
        <dbReference type="SAM" id="MobiDB-lite"/>
    </source>
</evidence>
<sequence>MDQPLFSCTKCFRNFPQSEMSRSGQTCKGCNPHHSTFKQCEFCKSDFKYYLCGTICPRCQSLKSKYGDPQPCSICRLKTAFGNALVCQRCLHYRVRFGEPRECQACGQVCAFVKDEVSRQKVDGQILCWVCTYNFKLARSRERSDHGGGKRRNDASDSGRLKFDRGDPSKRTRSDDYGSGKTDGPLDGNQAIPSTQTQSLDSVYNEHLLTIGQLQDEVKALKRQLAQKDADMLAKDRTIAELRSELIDVKEFHESRYLKAKAAAQMEQDRLTSTIRQLQKEKASISQGLKKRKSHTNSPRMASLRYSASASTLFNPDSPIQFHSSTSKTAGITGASTTAVPATSTNSGTSASGDKSSAPHRRVGPRFAPLTDDESAADSAKSSPVPPKPEDEKQLTHASPDSVRPAPSSDEDSALTPHSEQTPTSTVALDDPDLAGKTETTAVTVPTTYTETLSKQKPDSSSSPELTTSLSSGQATDDETYQQQQQPQNPPTSRTNLNSSSRDPLGLDTPSESDSEADN</sequence>
<proteinExistence type="inferred from homology"/>
<comment type="caution">
    <text evidence="5">The sequence shown here is derived from an EMBL/GenBank/DDBJ whole genome shotgun (WGS) entry which is preliminary data.</text>
</comment>
<feature type="compositionally biased region" description="Low complexity" evidence="4">
    <location>
        <begin position="460"/>
        <end position="472"/>
    </location>
</feature>
<evidence type="ECO:0000313" key="5">
    <source>
        <dbReference type="EMBL" id="THD26142.1"/>
    </source>
</evidence>
<feature type="compositionally biased region" description="Polar residues" evidence="4">
    <location>
        <begin position="492"/>
        <end position="502"/>
    </location>
</feature>
<evidence type="ECO:0000256" key="3">
    <source>
        <dbReference type="SAM" id="Coils"/>
    </source>
</evidence>
<evidence type="ECO:0000256" key="2">
    <source>
        <dbReference type="ARBA" id="ARBA00023054"/>
    </source>
</evidence>
<dbReference type="PANTHER" id="PTHR46176">
    <property type="entry name" value="LD21662P"/>
    <property type="match status" value="1"/>
</dbReference>
<feature type="compositionally biased region" description="Low complexity" evidence="4">
    <location>
        <begin position="342"/>
        <end position="353"/>
    </location>
</feature>
<name>A0A4E0S157_FASHE</name>
<feature type="compositionally biased region" description="Basic and acidic residues" evidence="4">
    <location>
        <begin position="142"/>
        <end position="178"/>
    </location>
</feature>
<comment type="similarity">
    <text evidence="1">Belongs to the FAM76 family.</text>
</comment>
<dbReference type="GO" id="GO:0016607">
    <property type="term" value="C:nuclear speck"/>
    <property type="evidence" value="ECO:0007669"/>
    <property type="project" value="TreeGrafter"/>
</dbReference>
<feature type="region of interest" description="Disordered" evidence="4">
    <location>
        <begin position="142"/>
        <end position="194"/>
    </location>
</feature>
<keyword evidence="6" id="KW-1185">Reference proteome</keyword>
<evidence type="ECO:0000256" key="1">
    <source>
        <dbReference type="ARBA" id="ARBA00009097"/>
    </source>
</evidence>
<reference evidence="5" key="1">
    <citation type="submission" date="2019-03" db="EMBL/GenBank/DDBJ databases">
        <title>Improved annotation for the trematode Fasciola hepatica.</title>
        <authorList>
            <person name="Choi Y.-J."/>
            <person name="Martin J."/>
            <person name="Mitreva M."/>
        </authorList>
    </citation>
    <scope>NUCLEOTIDE SEQUENCE [LARGE SCALE GENOMIC DNA]</scope>
</reference>
<protein>
    <submittedName>
        <fullName evidence="5">Protein FAM76A</fullName>
    </submittedName>
</protein>
<dbReference type="EMBL" id="JXXN02000849">
    <property type="protein sequence ID" value="THD26142.1"/>
    <property type="molecule type" value="Genomic_DNA"/>
</dbReference>
<dbReference type="Pfam" id="PF16046">
    <property type="entry name" value="FAM76"/>
    <property type="match status" value="1"/>
</dbReference>